<keyword evidence="1" id="KW-0472">Membrane</keyword>
<dbReference type="RefSeq" id="WP_310577217.1">
    <property type="nucleotide sequence ID" value="NZ_JAVKPK010000102.1"/>
</dbReference>
<name>A0ABU2D5D4_9EURY</name>
<reference evidence="3" key="1">
    <citation type="submission" date="2023-07" db="EMBL/GenBank/DDBJ databases">
        <title>Whole-genome sequencing of a new Methanosarcina sp. Z-7115.</title>
        <authorList>
            <person name="Zhilina T.N."/>
            <person name="Merkel A.Y."/>
        </authorList>
    </citation>
    <scope>NUCLEOTIDE SEQUENCE [LARGE SCALE GENOMIC DNA]</scope>
    <source>
        <strain evidence="3">Z-7115</strain>
    </source>
</reference>
<proteinExistence type="predicted"/>
<evidence type="ECO:0000313" key="2">
    <source>
        <dbReference type="EMBL" id="MDR7667190.1"/>
    </source>
</evidence>
<dbReference type="Proteomes" id="UP001246244">
    <property type="component" value="Unassembled WGS sequence"/>
</dbReference>
<dbReference type="EMBL" id="JAVKPK010000102">
    <property type="protein sequence ID" value="MDR7667190.1"/>
    <property type="molecule type" value="Genomic_DNA"/>
</dbReference>
<protein>
    <submittedName>
        <fullName evidence="2">Uncharacterized protein</fullName>
    </submittedName>
</protein>
<sequence>MTKQKPDNDENPESVTNAFIEITKLLLIILVVCVAVAAILAVIVTAT</sequence>
<evidence type="ECO:0000313" key="3">
    <source>
        <dbReference type="Proteomes" id="UP001246244"/>
    </source>
</evidence>
<comment type="caution">
    <text evidence="2">The sequence shown here is derived from an EMBL/GenBank/DDBJ whole genome shotgun (WGS) entry which is preliminary data.</text>
</comment>
<gene>
    <name evidence="2" type="ORF">RG963_15680</name>
</gene>
<keyword evidence="3" id="KW-1185">Reference proteome</keyword>
<keyword evidence="1" id="KW-1133">Transmembrane helix</keyword>
<accession>A0ABU2D5D4</accession>
<feature type="transmembrane region" description="Helical" evidence="1">
    <location>
        <begin position="25"/>
        <end position="46"/>
    </location>
</feature>
<organism evidence="2 3">
    <name type="scientific">Methanosarcina baikalica</name>
    <dbReference type="NCBI Taxonomy" id="3073890"/>
    <lineage>
        <taxon>Archaea</taxon>
        <taxon>Methanobacteriati</taxon>
        <taxon>Methanobacteriota</taxon>
        <taxon>Stenosarchaea group</taxon>
        <taxon>Methanomicrobia</taxon>
        <taxon>Methanosarcinales</taxon>
        <taxon>Methanosarcinaceae</taxon>
        <taxon>Methanosarcina</taxon>
    </lineage>
</organism>
<evidence type="ECO:0000256" key="1">
    <source>
        <dbReference type="SAM" id="Phobius"/>
    </source>
</evidence>
<keyword evidence="1" id="KW-0812">Transmembrane</keyword>